<dbReference type="RefSeq" id="WP_130543374.1">
    <property type="nucleotide sequence ID" value="NZ_CP042431.1"/>
</dbReference>
<keyword evidence="4 8" id="KW-0812">Transmembrane</keyword>
<comment type="subcellular location">
    <subcellularLocation>
        <location evidence="1 8">Cell outer membrane</location>
        <topology evidence="1 8">Multi-pass membrane protein</topology>
    </subcellularLocation>
</comment>
<evidence type="ECO:0000256" key="7">
    <source>
        <dbReference type="ARBA" id="ARBA00023237"/>
    </source>
</evidence>
<dbReference type="EMBL" id="SGXA01000003">
    <property type="protein sequence ID" value="RZS69004.1"/>
    <property type="molecule type" value="Genomic_DNA"/>
</dbReference>
<dbReference type="SUPFAM" id="SSF56935">
    <property type="entry name" value="Porins"/>
    <property type="match status" value="1"/>
</dbReference>
<keyword evidence="6 8" id="KW-0472">Membrane</keyword>
<name>A0A4Q7ML36_9BACT</name>
<dbReference type="Gene3D" id="2.170.130.10">
    <property type="entry name" value="TonB-dependent receptor, plug domain"/>
    <property type="match status" value="1"/>
</dbReference>
<dbReference type="InterPro" id="IPR023997">
    <property type="entry name" value="TonB-dep_OMP_SusC/RagA_CS"/>
</dbReference>
<proteinExistence type="inferred from homology"/>
<dbReference type="InterPro" id="IPR000531">
    <property type="entry name" value="Beta-barrel_TonB"/>
</dbReference>
<dbReference type="NCBIfam" id="TIGR04057">
    <property type="entry name" value="SusC_RagA_signa"/>
    <property type="match status" value="1"/>
</dbReference>
<dbReference type="PROSITE" id="PS52016">
    <property type="entry name" value="TONB_DEPENDENT_REC_3"/>
    <property type="match status" value="1"/>
</dbReference>
<dbReference type="NCBIfam" id="TIGR04056">
    <property type="entry name" value="OMP_RagA_SusC"/>
    <property type="match status" value="1"/>
</dbReference>
<keyword evidence="3 8" id="KW-1134">Transmembrane beta strand</keyword>
<evidence type="ECO:0000256" key="8">
    <source>
        <dbReference type="PROSITE-ProRule" id="PRU01360"/>
    </source>
</evidence>
<dbReference type="Gene3D" id="2.60.40.1120">
    <property type="entry name" value="Carboxypeptidase-like, regulatory domain"/>
    <property type="match status" value="1"/>
</dbReference>
<evidence type="ECO:0000256" key="3">
    <source>
        <dbReference type="ARBA" id="ARBA00022452"/>
    </source>
</evidence>
<dbReference type="Proteomes" id="UP000293874">
    <property type="component" value="Unassembled WGS sequence"/>
</dbReference>
<protein>
    <submittedName>
        <fullName evidence="12">TonB-linked SusC/RagA family outer membrane protein</fullName>
    </submittedName>
</protein>
<keyword evidence="2 8" id="KW-0813">Transport</keyword>
<dbReference type="InterPro" id="IPR036942">
    <property type="entry name" value="Beta-barrel_TonB_sf"/>
</dbReference>
<evidence type="ECO:0000256" key="2">
    <source>
        <dbReference type="ARBA" id="ARBA00022448"/>
    </source>
</evidence>
<evidence type="ECO:0000259" key="10">
    <source>
        <dbReference type="Pfam" id="PF00593"/>
    </source>
</evidence>
<accession>A0A4Q7ML36</accession>
<evidence type="ECO:0000256" key="1">
    <source>
        <dbReference type="ARBA" id="ARBA00004571"/>
    </source>
</evidence>
<gene>
    <name evidence="12" type="ORF">EV199_4828</name>
</gene>
<dbReference type="InterPro" id="IPR039426">
    <property type="entry name" value="TonB-dep_rcpt-like"/>
</dbReference>
<sequence>MLKTAFRPESGVALPFSVHEGYRPLTKLLLAMKLTIVLLTTMLTCAAATGLSQSVTFSGKDVPLKQVFTAIEKQTGYVVFANRNTLDDAKPVSISATKMPLAEFLDAVLKDQPFEFLIEGTTIVLSPKKILPPPIQLFAPAGRDITGFVFDEKTSTPIRGVTITVNGTNKATQTDEKGGFILKGMEGDFTITLTSIGYEKKVVKISKNATSILESMKVATNELDQAVVQAYGITSKRLATGNITRVSGEEIRRQPVMNPMAALQGKVTGLEFSYMEPNASSPVKLQIRGRNSINANMISEPLYVIDGIPQTVLESGIILNNTTGVSYGYVQSGIKNFTGGQSPFFNINPRDVESIEVLKDADATAIYGSRAANGVILITTKKAQAGRTSLSVDLQQGITMVSRMPKMMSLREYLDMRYEAFRNDGITPTVDNAPDLKFWDTTRSTNWIKELLRPGKNTDLSMSLNGGDQRTSFRLGAGYTQQDELNRSGGNKRATFHLNLRHTSINQKLSISITTAYTASKVEATNNIAAGFVNPPNAPPIFDETGKFNYLAYNPNPDINNFPFSQLLKINTQKTNVLNSNLSLNYTLFKGLTLTGSLSYQNMQNTNDILEPYAAEDPRARIFFKGSAMFSGTKNNNLAFEPQLNYTRSIAKGRLSVLLAATMQTTSTTTNTVQAADFPNDDQMQSVSQANFTEISNTAFDYKYAALFTRINYNWDQKYILNLQARRDGSSRFAPGSRFGNFGSIGASWIATEEEWLQKLLPSWFSFIKLRSSYGITGSDNVGDYEYLPRYSTSSAGATRRMFTYSDVQAYVSIIPVNQQYRWEALRSLEAGLSLGFMDDRITLDLSAYDKRSSNQLTQLPTPLYTGFSRVRANWEATVRNQGIEAAVRADIIRKKDLRLTVFGNISRNTNTLIAYPGLENSPFASRLKIGESLNMVYIKKVTGVNPLTGEYSFEDHNKDGQIVENYNVFPGTGNDDRSLAYDLNPKFFGGFGTDLSWKRYSLSLNFAYSNQIGPPAYVGVNPGGMANLILPEDMLANHWRKPGDVVKYAKFSMITDARGTEFVNTSYLRMTAVQFSYAMPEKLTKKAGLQACNFSVRASNIFTITRHKMDPSSRSGSFMPMPTIIVGNLSITL</sequence>
<dbReference type="SUPFAM" id="SSF49464">
    <property type="entry name" value="Carboxypeptidase regulatory domain-like"/>
    <property type="match status" value="1"/>
</dbReference>
<evidence type="ECO:0000256" key="9">
    <source>
        <dbReference type="RuleBase" id="RU003357"/>
    </source>
</evidence>
<evidence type="ECO:0000313" key="13">
    <source>
        <dbReference type="Proteomes" id="UP000293874"/>
    </source>
</evidence>
<dbReference type="InterPro" id="IPR037066">
    <property type="entry name" value="Plug_dom_sf"/>
</dbReference>
<keyword evidence="7 8" id="KW-0998">Cell outer membrane</keyword>
<dbReference type="AlphaFoldDB" id="A0A4Q7ML36"/>
<dbReference type="InterPro" id="IPR023996">
    <property type="entry name" value="TonB-dep_OMP_SusC/RagA"/>
</dbReference>
<keyword evidence="13" id="KW-1185">Reference proteome</keyword>
<feature type="domain" description="TonB-dependent receptor plug" evidence="11">
    <location>
        <begin position="236"/>
        <end position="375"/>
    </location>
</feature>
<evidence type="ECO:0000313" key="12">
    <source>
        <dbReference type="EMBL" id="RZS69004.1"/>
    </source>
</evidence>
<evidence type="ECO:0000256" key="4">
    <source>
        <dbReference type="ARBA" id="ARBA00022692"/>
    </source>
</evidence>
<reference evidence="12 13" key="1">
    <citation type="submission" date="2019-02" db="EMBL/GenBank/DDBJ databases">
        <title>Genomic Encyclopedia of Type Strains, Phase IV (KMG-IV): sequencing the most valuable type-strain genomes for metagenomic binning, comparative biology and taxonomic classification.</title>
        <authorList>
            <person name="Goeker M."/>
        </authorList>
    </citation>
    <scope>NUCLEOTIDE SEQUENCE [LARGE SCALE GENOMIC DNA]</scope>
    <source>
        <strain evidence="12 13">DSM 18116</strain>
    </source>
</reference>
<organism evidence="12 13">
    <name type="scientific">Pseudobacter ginsenosidimutans</name>
    <dbReference type="NCBI Taxonomy" id="661488"/>
    <lineage>
        <taxon>Bacteria</taxon>
        <taxon>Pseudomonadati</taxon>
        <taxon>Bacteroidota</taxon>
        <taxon>Chitinophagia</taxon>
        <taxon>Chitinophagales</taxon>
        <taxon>Chitinophagaceae</taxon>
        <taxon>Pseudobacter</taxon>
    </lineage>
</organism>
<keyword evidence="5 9" id="KW-0798">TonB box</keyword>
<dbReference type="Pfam" id="PF00593">
    <property type="entry name" value="TonB_dep_Rec_b-barrel"/>
    <property type="match status" value="1"/>
</dbReference>
<dbReference type="OrthoDB" id="9768177at2"/>
<evidence type="ECO:0000256" key="5">
    <source>
        <dbReference type="ARBA" id="ARBA00023077"/>
    </source>
</evidence>
<dbReference type="Pfam" id="PF13715">
    <property type="entry name" value="CarbopepD_reg_2"/>
    <property type="match status" value="1"/>
</dbReference>
<comment type="caution">
    <text evidence="12">The sequence shown here is derived from an EMBL/GenBank/DDBJ whole genome shotgun (WGS) entry which is preliminary data.</text>
</comment>
<dbReference type="Pfam" id="PF07715">
    <property type="entry name" value="Plug"/>
    <property type="match status" value="1"/>
</dbReference>
<dbReference type="InterPro" id="IPR012910">
    <property type="entry name" value="Plug_dom"/>
</dbReference>
<feature type="domain" description="TonB-dependent receptor-like beta-barrel" evidence="10">
    <location>
        <begin position="541"/>
        <end position="924"/>
    </location>
</feature>
<dbReference type="GO" id="GO:0009279">
    <property type="term" value="C:cell outer membrane"/>
    <property type="evidence" value="ECO:0007669"/>
    <property type="project" value="UniProtKB-SubCell"/>
</dbReference>
<evidence type="ECO:0000256" key="6">
    <source>
        <dbReference type="ARBA" id="ARBA00023136"/>
    </source>
</evidence>
<dbReference type="Gene3D" id="2.40.170.20">
    <property type="entry name" value="TonB-dependent receptor, beta-barrel domain"/>
    <property type="match status" value="1"/>
</dbReference>
<dbReference type="InterPro" id="IPR008969">
    <property type="entry name" value="CarboxyPept-like_regulatory"/>
</dbReference>
<evidence type="ECO:0000259" key="11">
    <source>
        <dbReference type="Pfam" id="PF07715"/>
    </source>
</evidence>
<comment type="similarity">
    <text evidence="8 9">Belongs to the TonB-dependent receptor family.</text>
</comment>